<dbReference type="CDD" id="cd01771">
    <property type="entry name" value="UBX_UBXN3A"/>
    <property type="match status" value="1"/>
</dbReference>
<dbReference type="InterPro" id="IPR044541">
    <property type="entry name" value="FAF1_UBA"/>
</dbReference>
<dbReference type="GO" id="GO:0043130">
    <property type="term" value="F:ubiquitin binding"/>
    <property type="evidence" value="ECO:0007669"/>
    <property type="project" value="TreeGrafter"/>
</dbReference>
<dbReference type="Gene3D" id="3.40.30.10">
    <property type="entry name" value="Glutaredoxin"/>
    <property type="match status" value="1"/>
</dbReference>
<dbReference type="Gene3D" id="3.10.20.90">
    <property type="entry name" value="Phosphatidylinositol 3-kinase Catalytic Subunit, Chain A, domain 1"/>
    <property type="match status" value="3"/>
</dbReference>
<dbReference type="PANTHER" id="PTHR23322">
    <property type="entry name" value="FAS-ASSOCIATED PROTEIN"/>
    <property type="match status" value="1"/>
</dbReference>
<dbReference type="SUPFAM" id="SSF52833">
    <property type="entry name" value="Thioredoxin-like"/>
    <property type="match status" value="1"/>
</dbReference>
<accession>A0A2G8LH87</accession>
<dbReference type="Proteomes" id="UP000230750">
    <property type="component" value="Unassembled WGS sequence"/>
</dbReference>
<name>A0A2G8LH87_STIJA</name>
<dbReference type="OrthoDB" id="1920064at2759"/>
<evidence type="ECO:0000256" key="1">
    <source>
        <dbReference type="SAM" id="Coils"/>
    </source>
</evidence>
<dbReference type="SMART" id="SM00594">
    <property type="entry name" value="UAS"/>
    <property type="match status" value="1"/>
</dbReference>
<dbReference type="Gene3D" id="1.10.8.10">
    <property type="entry name" value="DNA helicase RuvA subunit, C-terminal domain"/>
    <property type="match status" value="1"/>
</dbReference>
<dbReference type="InterPro" id="IPR001012">
    <property type="entry name" value="UBX_dom"/>
</dbReference>
<dbReference type="Pfam" id="PF14555">
    <property type="entry name" value="UBA_4"/>
    <property type="match status" value="1"/>
</dbReference>
<dbReference type="InterPro" id="IPR029071">
    <property type="entry name" value="Ubiquitin-like_domsf"/>
</dbReference>
<dbReference type="GO" id="GO:0005783">
    <property type="term" value="C:endoplasmic reticulum"/>
    <property type="evidence" value="ECO:0007669"/>
    <property type="project" value="TreeGrafter"/>
</dbReference>
<dbReference type="Pfam" id="PF21021">
    <property type="entry name" value="FAF1"/>
    <property type="match status" value="1"/>
</dbReference>
<evidence type="ECO:0000259" key="2">
    <source>
        <dbReference type="PROSITE" id="PS50033"/>
    </source>
</evidence>
<comment type="caution">
    <text evidence="3">The sequence shown here is derived from an EMBL/GenBank/DDBJ whole genome shotgun (WGS) entry which is preliminary data.</text>
</comment>
<dbReference type="AlphaFoldDB" id="A0A2G8LH87"/>
<dbReference type="SMART" id="SM00166">
    <property type="entry name" value="UBX"/>
    <property type="match status" value="1"/>
</dbReference>
<reference evidence="3 4" key="1">
    <citation type="journal article" date="2017" name="PLoS Biol.">
        <title>The sea cucumber genome provides insights into morphological evolution and visceral regeneration.</title>
        <authorList>
            <person name="Zhang X."/>
            <person name="Sun L."/>
            <person name="Yuan J."/>
            <person name="Sun Y."/>
            <person name="Gao Y."/>
            <person name="Zhang L."/>
            <person name="Li S."/>
            <person name="Dai H."/>
            <person name="Hamel J.F."/>
            <person name="Liu C."/>
            <person name="Yu Y."/>
            <person name="Liu S."/>
            <person name="Lin W."/>
            <person name="Guo K."/>
            <person name="Jin S."/>
            <person name="Xu P."/>
            <person name="Storey K.B."/>
            <person name="Huan P."/>
            <person name="Zhang T."/>
            <person name="Zhou Y."/>
            <person name="Zhang J."/>
            <person name="Lin C."/>
            <person name="Li X."/>
            <person name="Xing L."/>
            <person name="Huo D."/>
            <person name="Sun M."/>
            <person name="Wang L."/>
            <person name="Mercier A."/>
            <person name="Li F."/>
            <person name="Yang H."/>
            <person name="Xiang J."/>
        </authorList>
    </citation>
    <scope>NUCLEOTIDE SEQUENCE [LARGE SCALE GENOMIC DNA]</scope>
    <source>
        <strain evidence="3">Shaxun</strain>
        <tissue evidence="3">Muscle</tissue>
    </source>
</reference>
<evidence type="ECO:0000313" key="4">
    <source>
        <dbReference type="Proteomes" id="UP000230750"/>
    </source>
</evidence>
<dbReference type="SUPFAM" id="SSF54236">
    <property type="entry name" value="Ubiquitin-like"/>
    <property type="match status" value="2"/>
</dbReference>
<dbReference type="InterPro" id="IPR033043">
    <property type="entry name" value="FAF1-like_UBX"/>
</dbReference>
<dbReference type="InterPro" id="IPR036249">
    <property type="entry name" value="Thioredoxin-like_sf"/>
</dbReference>
<dbReference type="InterPro" id="IPR006577">
    <property type="entry name" value="UAS"/>
</dbReference>
<feature type="coiled-coil region" evidence="1">
    <location>
        <begin position="518"/>
        <end position="582"/>
    </location>
</feature>
<keyword evidence="1" id="KW-0175">Coiled coil</keyword>
<dbReference type="EMBL" id="MRZV01000078">
    <property type="protein sequence ID" value="PIK59614.1"/>
    <property type="molecule type" value="Genomic_DNA"/>
</dbReference>
<sequence>MDSEGVLSSSSSYVEDEPFLPNIIHQACTSIEDFDECLAHLEQNDWNLHEAINSVLKAQSSDSPTTQPELPEVTEVPVVKSSKVTFASEPQVVFPSTSSREVDAADSCAGPSKPPAPKIRMLQFAISFRGRVVPHVVEDNRTVGVIKDLLAEELKLPRDKMKITGWSSSRVEPHDEELLSRLHLPLVNQLKLYVPDMDEPSEEEEEANGEDSFAERLSQSYILEITDTDENHVYSLRYEGSKTIFDVKQGVYALTNIPQRQQKWGGWCIDSDDSLTLAASGINHPKHILTLSRTTPKPEVPARTEAITVDGDSSDDEEFQDANETLDSYEGAMYEEEAEEMQTSRKFDPLIPPHTASDAEALQHFSREFEQRYGTTHPSFYLGSLEDAIKEAFNGSAKERKLLALYIHHDKSIFSNVFCSQVLCADSVVSFLSQNFVTWAWDVTEDSNKDRVMEAVKNQFGSVTMATIRNLPPDKFPALVIIMRLHSNTQVFYVSQGDTSLDELMTNFVNAAEVFNEGKQTEIQMEEERESSERLKQEQDLAYQESLIVDRAKAEEKEKQEQEELEKMRIEHEEQLQRQEHEEAIRRSLEEQLTDEPPEDCSEPMTTLRMRLPNGETLIRRFLANERMQMVLNFLGSQGFNSENHKVLTTWPKKDLTTIDTNQSFKDLALCPQETLFVEER</sequence>
<dbReference type="STRING" id="307972.A0A2G8LH87"/>
<feature type="domain" description="UBX" evidence="2">
    <location>
        <begin position="601"/>
        <end position="678"/>
    </location>
</feature>
<proteinExistence type="predicted"/>
<dbReference type="Pfam" id="PF00789">
    <property type="entry name" value="UBX"/>
    <property type="match status" value="1"/>
</dbReference>
<dbReference type="InterPro" id="IPR049483">
    <property type="entry name" value="FAF1_2-like_UAS"/>
</dbReference>
<dbReference type="GO" id="GO:0036503">
    <property type="term" value="P:ERAD pathway"/>
    <property type="evidence" value="ECO:0007669"/>
    <property type="project" value="TreeGrafter"/>
</dbReference>
<organism evidence="3 4">
    <name type="scientific">Stichopus japonicus</name>
    <name type="common">Sea cucumber</name>
    <dbReference type="NCBI Taxonomy" id="307972"/>
    <lineage>
        <taxon>Eukaryota</taxon>
        <taxon>Metazoa</taxon>
        <taxon>Echinodermata</taxon>
        <taxon>Eleutherozoa</taxon>
        <taxon>Echinozoa</taxon>
        <taxon>Holothuroidea</taxon>
        <taxon>Aspidochirotacea</taxon>
        <taxon>Aspidochirotida</taxon>
        <taxon>Stichopodidae</taxon>
        <taxon>Apostichopus</taxon>
    </lineage>
</organism>
<gene>
    <name evidence="3" type="ORF">BSL78_03469</name>
</gene>
<dbReference type="CDD" id="cd14413">
    <property type="entry name" value="UBA_FAF1"/>
    <property type="match status" value="1"/>
</dbReference>
<keyword evidence="4" id="KW-1185">Reference proteome</keyword>
<protein>
    <submittedName>
        <fullName evidence="3">Putative FAS-associated factor 1 isoform X1</fullName>
    </submittedName>
</protein>
<evidence type="ECO:0000313" key="3">
    <source>
        <dbReference type="EMBL" id="PIK59614.1"/>
    </source>
</evidence>
<dbReference type="InterPro" id="IPR050730">
    <property type="entry name" value="UBX_domain-protein"/>
</dbReference>
<dbReference type="PROSITE" id="PS50033">
    <property type="entry name" value="UBX"/>
    <property type="match status" value="1"/>
</dbReference>
<dbReference type="GO" id="GO:0005634">
    <property type="term" value="C:nucleus"/>
    <property type="evidence" value="ECO:0007669"/>
    <property type="project" value="TreeGrafter"/>
</dbReference>
<dbReference type="PANTHER" id="PTHR23322:SF96">
    <property type="entry name" value="FAS-ASSOCIATED FACTOR 1"/>
    <property type="match status" value="1"/>
</dbReference>